<comment type="similarity">
    <text evidence="1 3">Belongs to the bacterial flagellin family.</text>
</comment>
<dbReference type="PANTHER" id="PTHR42792:SF2">
    <property type="entry name" value="FLAGELLIN"/>
    <property type="match status" value="1"/>
</dbReference>
<dbReference type="GO" id="GO:0009288">
    <property type="term" value="C:bacterial-type flagellum"/>
    <property type="evidence" value="ECO:0007669"/>
    <property type="project" value="UniProtKB-SubCell"/>
</dbReference>
<evidence type="ECO:0000313" key="6">
    <source>
        <dbReference type="EMBL" id="EEE46732.2"/>
    </source>
</evidence>
<comment type="caution">
    <text evidence="6">The sequence shown here is derived from an EMBL/GenBank/DDBJ whole genome shotgun (WGS) entry which is preliminary data.</text>
</comment>
<dbReference type="PANTHER" id="PTHR42792">
    <property type="entry name" value="FLAGELLIN"/>
    <property type="match status" value="1"/>
</dbReference>
<evidence type="ECO:0000256" key="2">
    <source>
        <dbReference type="ARBA" id="ARBA00023143"/>
    </source>
</evidence>
<dbReference type="SUPFAM" id="SSF64518">
    <property type="entry name" value="Phase 1 flagellin"/>
    <property type="match status" value="1"/>
</dbReference>
<gene>
    <name evidence="6" type="ORF">SADFL11_4021</name>
</gene>
<comment type="function">
    <text evidence="3">Flagellin is the subunit protein which polymerizes to form the filaments of bacterial flagella.</text>
</comment>
<organism evidence="6 7">
    <name type="scientific">Roseibium alexandrii (strain DSM 17067 / NCIMB 14079 / DFL-11)</name>
    <name type="common">Labrenzia alexandrii</name>
    <dbReference type="NCBI Taxonomy" id="244592"/>
    <lineage>
        <taxon>Bacteria</taxon>
        <taxon>Pseudomonadati</taxon>
        <taxon>Pseudomonadota</taxon>
        <taxon>Alphaproteobacteria</taxon>
        <taxon>Hyphomicrobiales</taxon>
        <taxon>Stappiaceae</taxon>
        <taxon>Roseibium</taxon>
    </lineage>
</organism>
<dbReference type="InterPro" id="IPR001029">
    <property type="entry name" value="Flagellin_N"/>
</dbReference>
<dbReference type="GO" id="GO:0005576">
    <property type="term" value="C:extracellular region"/>
    <property type="evidence" value="ECO:0007669"/>
    <property type="project" value="UniProtKB-SubCell"/>
</dbReference>
<protein>
    <recommendedName>
        <fullName evidence="3">Flagellin</fullName>
    </recommendedName>
</protein>
<feature type="domain" description="Flagellin C-terminal" evidence="5">
    <location>
        <begin position="430"/>
        <end position="512"/>
    </location>
</feature>
<dbReference type="Gene3D" id="1.20.1330.10">
    <property type="entry name" value="f41 fragment of flagellin, N-terminal domain"/>
    <property type="match status" value="2"/>
</dbReference>
<name>A0A5E8H424_ROSAD</name>
<keyword evidence="6" id="KW-0966">Cell projection</keyword>
<evidence type="ECO:0000259" key="4">
    <source>
        <dbReference type="Pfam" id="PF00669"/>
    </source>
</evidence>
<keyword evidence="3" id="KW-0964">Secreted</keyword>
<evidence type="ECO:0000259" key="5">
    <source>
        <dbReference type="Pfam" id="PF00700"/>
    </source>
</evidence>
<dbReference type="InterPro" id="IPR001492">
    <property type="entry name" value="Flagellin"/>
</dbReference>
<dbReference type="AlphaFoldDB" id="A0A5E8H424"/>
<proteinExistence type="inferred from homology"/>
<accession>A0A5E8H424</accession>
<reference evidence="6 7" key="1">
    <citation type="submission" date="2008-01" db="EMBL/GenBank/DDBJ databases">
        <authorList>
            <person name="Wagner-Dobler I."/>
            <person name="Ferriera S."/>
            <person name="Johnson J."/>
            <person name="Kravitz S."/>
            <person name="Beeson K."/>
            <person name="Sutton G."/>
            <person name="Rogers Y.-H."/>
            <person name="Friedman R."/>
            <person name="Frazier M."/>
            <person name="Venter J.C."/>
        </authorList>
    </citation>
    <scope>NUCLEOTIDE SEQUENCE [LARGE SCALE GENOMIC DNA]</scope>
    <source>
        <strain evidence="7">DSM 17067 / NCIMB 14079 / DFL-11</strain>
    </source>
</reference>
<sequence length="512" mass="53625">MSDITLSAAVRQNLLTLQTTADFMSGVQNKLATGKKVNSALDNPNSFFTASGLNARASDLGTLLDDMGQSVQTIKAADKGITTITELVKSAKAKANQALQTQSQYERKQFAAQYNDLLSQIEAVAKDSSYKGKNLLAGAGNDLTTIFNEDSTSKLTMEAVDFTETSLSNGLNLSDLVEGQGGATAFNLTGSKTTITLTGTDGALNSSSKLAEASAIASLSTSLEFVDRSESTPSAQLIGGAPTVNGGQTVQELVNTLNDLNGVRAEFDDKTGELTIYSNEDMLISEVGVGGLSTPVTIGTAASVNASHFNTTSAKLVDSASFAVGDTLSLTDGNNYELGSLEVDADTTVDDLVNFVNDFQGVDASFNNSTGRLSILSETDLTLGSNRGGGTNTDFNATDFGANNTGVVLSALEDSSFATDNDINRVVDRLNNALSTLRFQASEFGTNLSTIQHRQDYTTAMINTLQEGAGELTLADTNMEGANLLALQTRQQLASTSLSFASQADQTVLSLF</sequence>
<dbReference type="InterPro" id="IPR046358">
    <property type="entry name" value="Flagellin_C"/>
</dbReference>
<dbReference type="RefSeq" id="WP_040450819.1">
    <property type="nucleotide sequence ID" value="NZ_CM011002.1"/>
</dbReference>
<evidence type="ECO:0000256" key="3">
    <source>
        <dbReference type="RuleBase" id="RU362073"/>
    </source>
</evidence>
<dbReference type="Pfam" id="PF00700">
    <property type="entry name" value="Flagellin_C"/>
    <property type="match status" value="1"/>
</dbReference>
<dbReference type="GO" id="GO:0005198">
    <property type="term" value="F:structural molecule activity"/>
    <property type="evidence" value="ECO:0007669"/>
    <property type="project" value="UniProtKB-UniRule"/>
</dbReference>
<keyword evidence="6" id="KW-0969">Cilium</keyword>
<evidence type="ECO:0000313" key="7">
    <source>
        <dbReference type="Proteomes" id="UP000004703"/>
    </source>
</evidence>
<comment type="subcellular location">
    <subcellularLocation>
        <location evidence="3">Secreted</location>
    </subcellularLocation>
    <subcellularLocation>
        <location evidence="3">Bacterial flagellum</location>
    </subcellularLocation>
</comment>
<dbReference type="EMBL" id="ACCU02000001">
    <property type="protein sequence ID" value="EEE46732.2"/>
    <property type="molecule type" value="Genomic_DNA"/>
</dbReference>
<keyword evidence="2 3" id="KW-0975">Bacterial flagellum</keyword>
<reference evidence="6 7" key="2">
    <citation type="submission" date="2013-04" db="EMBL/GenBank/DDBJ databases">
        <authorList>
            <person name="Fiebig A."/>
            <person name="Pradella S."/>
            <person name="Wagner-Doebler I."/>
        </authorList>
    </citation>
    <scope>NUCLEOTIDE SEQUENCE [LARGE SCALE GENOMIC DNA]</scope>
    <source>
        <strain evidence="7">DSM 17067 / NCIMB 14079 / DFL-11</strain>
    </source>
</reference>
<evidence type="ECO:0000256" key="1">
    <source>
        <dbReference type="ARBA" id="ARBA00005709"/>
    </source>
</evidence>
<feature type="domain" description="Flagellin N-terminal" evidence="4">
    <location>
        <begin position="12"/>
        <end position="139"/>
    </location>
</feature>
<keyword evidence="6" id="KW-0282">Flagellum</keyword>
<dbReference type="Pfam" id="PF00669">
    <property type="entry name" value="Flagellin_N"/>
    <property type="match status" value="1"/>
</dbReference>
<dbReference type="Proteomes" id="UP000004703">
    <property type="component" value="Chromosome"/>
</dbReference>